<dbReference type="RefSeq" id="WP_013674608.1">
    <property type="nucleotide sequence ID" value="NZ_BAABKS010000005.1"/>
</dbReference>
<dbReference type="Gene3D" id="3.10.180.10">
    <property type="entry name" value="2,3-Dihydroxybiphenyl 1,2-Dioxygenase, domain 1"/>
    <property type="match status" value="1"/>
</dbReference>
<evidence type="ECO:0000259" key="2">
    <source>
        <dbReference type="PROSITE" id="PS51819"/>
    </source>
</evidence>
<proteinExistence type="predicted"/>
<dbReference type="PROSITE" id="PS51819">
    <property type="entry name" value="VOC"/>
    <property type="match status" value="1"/>
</dbReference>
<evidence type="ECO:0000313" key="4">
    <source>
        <dbReference type="Proteomes" id="UP001597182"/>
    </source>
</evidence>
<keyword evidence="4" id="KW-1185">Reference proteome</keyword>
<dbReference type="SUPFAM" id="SSF54593">
    <property type="entry name" value="Glyoxalase/Bleomycin resistance protein/Dihydroxybiphenyl dioxygenase"/>
    <property type="match status" value="1"/>
</dbReference>
<accession>A0ABW3VTX7</accession>
<dbReference type="InterPro" id="IPR029068">
    <property type="entry name" value="Glyas_Bleomycin-R_OHBP_Dase"/>
</dbReference>
<organism evidence="3 4">
    <name type="scientific">Pseudonocardia benzenivorans</name>
    <dbReference type="NCBI Taxonomy" id="228005"/>
    <lineage>
        <taxon>Bacteria</taxon>
        <taxon>Bacillati</taxon>
        <taxon>Actinomycetota</taxon>
        <taxon>Actinomycetes</taxon>
        <taxon>Pseudonocardiales</taxon>
        <taxon>Pseudonocardiaceae</taxon>
        <taxon>Pseudonocardia</taxon>
    </lineage>
</organism>
<dbReference type="Proteomes" id="UP001597182">
    <property type="component" value="Unassembled WGS sequence"/>
</dbReference>
<dbReference type="InterPro" id="IPR037523">
    <property type="entry name" value="VOC_core"/>
</dbReference>
<protein>
    <submittedName>
        <fullName evidence="3">VOC family protein</fullName>
    </submittedName>
</protein>
<dbReference type="CDD" id="cd06587">
    <property type="entry name" value="VOC"/>
    <property type="match status" value="1"/>
</dbReference>
<dbReference type="InterPro" id="IPR051785">
    <property type="entry name" value="MMCE/EMCE_epimerase"/>
</dbReference>
<evidence type="ECO:0000256" key="1">
    <source>
        <dbReference type="ARBA" id="ARBA00022723"/>
    </source>
</evidence>
<dbReference type="EMBL" id="JBHTMB010000309">
    <property type="protein sequence ID" value="MFD1237761.1"/>
    <property type="molecule type" value="Genomic_DNA"/>
</dbReference>
<reference evidence="4" key="1">
    <citation type="journal article" date="2019" name="Int. J. Syst. Evol. Microbiol.">
        <title>The Global Catalogue of Microorganisms (GCM) 10K type strain sequencing project: providing services to taxonomists for standard genome sequencing and annotation.</title>
        <authorList>
            <consortium name="The Broad Institute Genomics Platform"/>
            <consortium name="The Broad Institute Genome Sequencing Center for Infectious Disease"/>
            <person name="Wu L."/>
            <person name="Ma J."/>
        </authorList>
    </citation>
    <scope>NUCLEOTIDE SEQUENCE [LARGE SCALE GENOMIC DNA]</scope>
    <source>
        <strain evidence="4">CCUG 49018</strain>
    </source>
</reference>
<name>A0ABW3VTX7_9PSEU</name>
<dbReference type="PANTHER" id="PTHR43048">
    <property type="entry name" value="METHYLMALONYL-COA EPIMERASE"/>
    <property type="match status" value="1"/>
</dbReference>
<evidence type="ECO:0000313" key="3">
    <source>
        <dbReference type="EMBL" id="MFD1237761.1"/>
    </source>
</evidence>
<dbReference type="Pfam" id="PF13669">
    <property type="entry name" value="Glyoxalase_4"/>
    <property type="match status" value="1"/>
</dbReference>
<keyword evidence="1" id="KW-0479">Metal-binding</keyword>
<comment type="caution">
    <text evidence="3">The sequence shown here is derived from an EMBL/GenBank/DDBJ whole genome shotgun (WGS) entry which is preliminary data.</text>
</comment>
<gene>
    <name evidence="3" type="ORF">ACFQ34_31130</name>
</gene>
<dbReference type="PANTHER" id="PTHR43048:SF3">
    <property type="entry name" value="METHYLMALONYL-COA EPIMERASE, MITOCHONDRIAL"/>
    <property type="match status" value="1"/>
</dbReference>
<sequence length="157" mass="17337">MSPHIRAVSHIAVGVRDMAEALRFYRDFLGLAVSLDQHEQRGRERGDGSAQSGRRAVYLRLAEHDDASFLVLDQQLDHRADGEPRNLFDVGFHHIAFWAEGLDALVAAAPAAGVTIVHGPAWEDSTSWGESAGRPIRTVIFRDFEGNIVQVDSRHDG</sequence>
<feature type="domain" description="VOC" evidence="2">
    <location>
        <begin position="7"/>
        <end position="154"/>
    </location>
</feature>